<dbReference type="EMBL" id="JBJXBP010000003">
    <property type="protein sequence ID" value="KAL3838984.1"/>
    <property type="molecule type" value="Genomic_DNA"/>
</dbReference>
<evidence type="ECO:0000313" key="4">
    <source>
        <dbReference type="Proteomes" id="UP001634393"/>
    </source>
</evidence>
<dbReference type="PANTHER" id="PTHR47723">
    <property type="entry name" value="OS05G0353850 PROTEIN"/>
    <property type="match status" value="1"/>
</dbReference>
<dbReference type="InterPro" id="IPR044730">
    <property type="entry name" value="RNase_H-like_dom_plant"/>
</dbReference>
<accession>A0ABD3TPG2</accession>
<gene>
    <name evidence="3" type="ORF">ACJIZ3_023575</name>
</gene>
<name>A0ABD3TPG2_9LAMI</name>
<dbReference type="AlphaFoldDB" id="A0ABD3TPG2"/>
<evidence type="ECO:0000259" key="2">
    <source>
        <dbReference type="PROSITE" id="PS50879"/>
    </source>
</evidence>
<dbReference type="PANTHER" id="PTHR47723:SF19">
    <property type="entry name" value="POLYNUCLEOTIDYL TRANSFERASE, RIBONUCLEASE H-LIKE SUPERFAMILY PROTEIN"/>
    <property type="match status" value="1"/>
</dbReference>
<organism evidence="3 4">
    <name type="scientific">Penstemon smallii</name>
    <dbReference type="NCBI Taxonomy" id="265156"/>
    <lineage>
        <taxon>Eukaryota</taxon>
        <taxon>Viridiplantae</taxon>
        <taxon>Streptophyta</taxon>
        <taxon>Embryophyta</taxon>
        <taxon>Tracheophyta</taxon>
        <taxon>Spermatophyta</taxon>
        <taxon>Magnoliopsida</taxon>
        <taxon>eudicotyledons</taxon>
        <taxon>Gunneridae</taxon>
        <taxon>Pentapetalae</taxon>
        <taxon>asterids</taxon>
        <taxon>lamiids</taxon>
        <taxon>Lamiales</taxon>
        <taxon>Plantaginaceae</taxon>
        <taxon>Cheloneae</taxon>
        <taxon>Penstemon</taxon>
    </lineage>
</organism>
<sequence length="232" mass="26960">MDANYWIKRNITRERFDNIILPNIPWCTMFIAIVWAIWKSRNKFIFRNTREPTNQVIFIAKGMAEDMMRTNGRKENKRRSAPEQVKWSKPQVGWFKLNTDGSLLRDDAGNWVVGFSRKLGEVTITMAELLAIREGLSLAWEKRIPRLVMESDSEVAVKLINEADVETHPLGNIIIDCRSLIRMPWECRLAHKRRSSNVCADALARKGHNMDEVVIWEDAPEFVLPLLLEDIL</sequence>
<keyword evidence="4" id="KW-1185">Reference proteome</keyword>
<dbReference type="PROSITE" id="PS50879">
    <property type="entry name" value="RNASE_H_1"/>
    <property type="match status" value="1"/>
</dbReference>
<feature type="transmembrane region" description="Helical" evidence="1">
    <location>
        <begin position="20"/>
        <end position="38"/>
    </location>
</feature>
<feature type="domain" description="RNase H type-1" evidence="2">
    <location>
        <begin position="91"/>
        <end position="209"/>
    </location>
</feature>
<dbReference type="InterPro" id="IPR002156">
    <property type="entry name" value="RNaseH_domain"/>
</dbReference>
<reference evidence="3 4" key="1">
    <citation type="submission" date="2024-12" db="EMBL/GenBank/DDBJ databases">
        <title>The unique morphological basis and parallel evolutionary history of personate flowers in Penstemon.</title>
        <authorList>
            <person name="Depatie T.H."/>
            <person name="Wessinger C.A."/>
        </authorList>
    </citation>
    <scope>NUCLEOTIDE SEQUENCE [LARGE SCALE GENOMIC DNA]</scope>
    <source>
        <strain evidence="3">WTNN_2</strain>
        <tissue evidence="3">Leaf</tissue>
    </source>
</reference>
<dbReference type="Pfam" id="PF13456">
    <property type="entry name" value="RVT_3"/>
    <property type="match status" value="1"/>
</dbReference>
<evidence type="ECO:0000313" key="3">
    <source>
        <dbReference type="EMBL" id="KAL3838984.1"/>
    </source>
</evidence>
<keyword evidence="1" id="KW-0472">Membrane</keyword>
<evidence type="ECO:0000256" key="1">
    <source>
        <dbReference type="SAM" id="Phobius"/>
    </source>
</evidence>
<keyword evidence="1" id="KW-1133">Transmembrane helix</keyword>
<dbReference type="Gene3D" id="3.30.420.10">
    <property type="entry name" value="Ribonuclease H-like superfamily/Ribonuclease H"/>
    <property type="match status" value="1"/>
</dbReference>
<dbReference type="InterPro" id="IPR053151">
    <property type="entry name" value="RNase_H-like"/>
</dbReference>
<dbReference type="InterPro" id="IPR036397">
    <property type="entry name" value="RNaseH_sf"/>
</dbReference>
<dbReference type="SUPFAM" id="SSF53098">
    <property type="entry name" value="Ribonuclease H-like"/>
    <property type="match status" value="1"/>
</dbReference>
<keyword evidence="1" id="KW-0812">Transmembrane</keyword>
<dbReference type="InterPro" id="IPR012337">
    <property type="entry name" value="RNaseH-like_sf"/>
</dbReference>
<dbReference type="CDD" id="cd06222">
    <property type="entry name" value="RNase_H_like"/>
    <property type="match status" value="1"/>
</dbReference>
<comment type="caution">
    <text evidence="3">The sequence shown here is derived from an EMBL/GenBank/DDBJ whole genome shotgun (WGS) entry which is preliminary data.</text>
</comment>
<protein>
    <recommendedName>
        <fullName evidence="2">RNase H type-1 domain-containing protein</fullName>
    </recommendedName>
</protein>
<dbReference type="Proteomes" id="UP001634393">
    <property type="component" value="Unassembled WGS sequence"/>
</dbReference>
<proteinExistence type="predicted"/>